<feature type="transmembrane region" description="Helical" evidence="1">
    <location>
        <begin position="125"/>
        <end position="145"/>
    </location>
</feature>
<feature type="transmembrane region" description="Helical" evidence="1">
    <location>
        <begin position="206"/>
        <end position="224"/>
    </location>
</feature>
<accession>A0A1H7NNI3</accession>
<keyword evidence="3" id="KW-1185">Reference proteome</keyword>
<feature type="transmembrane region" description="Helical" evidence="1">
    <location>
        <begin position="180"/>
        <end position="199"/>
    </location>
</feature>
<feature type="transmembrane region" description="Helical" evidence="1">
    <location>
        <begin position="356"/>
        <end position="376"/>
    </location>
</feature>
<keyword evidence="1" id="KW-1133">Transmembrane helix</keyword>
<feature type="transmembrane region" description="Helical" evidence="1">
    <location>
        <begin position="68"/>
        <end position="89"/>
    </location>
</feature>
<evidence type="ECO:0008006" key="4">
    <source>
        <dbReference type="Google" id="ProtNLM"/>
    </source>
</evidence>
<feature type="transmembrane region" description="Helical" evidence="1">
    <location>
        <begin position="20"/>
        <end position="37"/>
    </location>
</feature>
<feature type="transmembrane region" description="Helical" evidence="1">
    <location>
        <begin position="255"/>
        <end position="272"/>
    </location>
</feature>
<evidence type="ECO:0000256" key="1">
    <source>
        <dbReference type="SAM" id="Phobius"/>
    </source>
</evidence>
<feature type="transmembrane region" description="Helical" evidence="1">
    <location>
        <begin position="95"/>
        <end position="113"/>
    </location>
</feature>
<dbReference type="EMBL" id="FNZR01000004">
    <property type="protein sequence ID" value="SEL24894.1"/>
    <property type="molecule type" value="Genomic_DNA"/>
</dbReference>
<dbReference type="AlphaFoldDB" id="A0A1H7NNI3"/>
<dbReference type="OrthoDB" id="1491081at2"/>
<dbReference type="STRING" id="332977.SAMN05421740_10447"/>
<reference evidence="3" key="1">
    <citation type="submission" date="2016-10" db="EMBL/GenBank/DDBJ databases">
        <authorList>
            <person name="Varghese N."/>
            <person name="Submissions S."/>
        </authorList>
    </citation>
    <scope>NUCLEOTIDE SEQUENCE [LARGE SCALE GENOMIC DNA]</scope>
    <source>
        <strain evidence="3">Jip14</strain>
    </source>
</reference>
<feature type="transmembrane region" description="Helical" evidence="1">
    <location>
        <begin position="230"/>
        <end position="246"/>
    </location>
</feature>
<dbReference type="Proteomes" id="UP000198916">
    <property type="component" value="Unassembled WGS sequence"/>
</dbReference>
<protein>
    <recommendedName>
        <fullName evidence="4">O-Antigen ligase</fullName>
    </recommendedName>
</protein>
<sequence length="443" mass="49404">MKLNTSLSIRDRKILKKVIWLYFFLLIFEGALRKWFFPSLSTPLLIVRDPIAVLALAFAYHKGYFPRNAYLSVFMLVGFISFFTAIILGHGNLLIAIYGLRIFIIHLPFMFLIGKIFDQSDVIKIGDIMLWIAIPMTVLITLQFYSPQSAWVNRGVGGDVGGAGFSGALGYFRPPGTFSFTNGNSLFYGMLTPFVLFFWLQQKQKISLWLLLIVSACLLAAIPLSISRTLLFQFMLSLSFSLFILIKRPQAAKSIFIAFICLMALVVLLRNLPLFQTSLEAFTVRFESANRAEGGVEGVFVDRFLGGMFGAILGENQTPLFGYGLGLGTNVGSQISTGGLTFVISEGEWGRLIGEMGFFLGMIIIIARILLVIKLGSKSYQRLANNDILPWLLFSFALLLVLQGQWSQPTSLGFVVFGGGLIIASFRTNKLETESEKRIFDKQ</sequence>
<feature type="transmembrane region" description="Helical" evidence="1">
    <location>
        <begin position="388"/>
        <end position="406"/>
    </location>
</feature>
<feature type="transmembrane region" description="Helical" evidence="1">
    <location>
        <begin position="43"/>
        <end position="61"/>
    </location>
</feature>
<organism evidence="2 3">
    <name type="scientific">Parapedobacter koreensis</name>
    <dbReference type="NCBI Taxonomy" id="332977"/>
    <lineage>
        <taxon>Bacteria</taxon>
        <taxon>Pseudomonadati</taxon>
        <taxon>Bacteroidota</taxon>
        <taxon>Sphingobacteriia</taxon>
        <taxon>Sphingobacteriales</taxon>
        <taxon>Sphingobacteriaceae</taxon>
        <taxon>Parapedobacter</taxon>
    </lineage>
</organism>
<keyword evidence="1" id="KW-0472">Membrane</keyword>
<proteinExistence type="predicted"/>
<gene>
    <name evidence="2" type="ORF">SAMN05421740_10447</name>
</gene>
<name>A0A1H7NNI3_9SPHI</name>
<keyword evidence="1" id="KW-0812">Transmembrane</keyword>
<feature type="transmembrane region" description="Helical" evidence="1">
    <location>
        <begin position="412"/>
        <end position="429"/>
    </location>
</feature>
<evidence type="ECO:0000313" key="2">
    <source>
        <dbReference type="EMBL" id="SEL24894.1"/>
    </source>
</evidence>
<evidence type="ECO:0000313" key="3">
    <source>
        <dbReference type="Proteomes" id="UP000198916"/>
    </source>
</evidence>